<dbReference type="Gene3D" id="3.20.200.10">
    <property type="entry name" value="MHCK/EF2 kinase"/>
    <property type="match status" value="1"/>
</dbReference>
<dbReference type="Gene3D" id="3.30.200.20">
    <property type="entry name" value="Phosphorylase Kinase, domain 1"/>
    <property type="match status" value="1"/>
</dbReference>
<evidence type="ECO:0000256" key="3">
    <source>
        <dbReference type="ARBA" id="ARBA00022741"/>
    </source>
</evidence>
<keyword evidence="1" id="KW-0723">Serine/threonine-protein kinase</keyword>
<protein>
    <recommendedName>
        <fullName evidence="7">Alpha-type protein kinase domain-containing protein</fullName>
    </recommendedName>
</protein>
<dbReference type="PANTHER" id="PTHR45992">
    <property type="entry name" value="EUKARYOTIC ELONGATION FACTOR 2 KINASE-RELATED"/>
    <property type="match status" value="1"/>
</dbReference>
<proteinExistence type="predicted"/>
<dbReference type="CDD" id="cd04515">
    <property type="entry name" value="Alpha_kinase"/>
    <property type="match status" value="1"/>
</dbReference>
<keyword evidence="6" id="KW-0175">Coiled coil</keyword>
<comment type="caution">
    <text evidence="8">The sequence shown here is derived from an EMBL/GenBank/DDBJ whole genome shotgun (WGS) entry which is preliminary data.</text>
</comment>
<keyword evidence="4" id="KW-0418">Kinase</keyword>
<dbReference type="InterPro" id="IPR051852">
    <property type="entry name" value="Alpha-type_PK"/>
</dbReference>
<name>A0AAW1T626_9CHLO</name>
<feature type="coiled-coil region" evidence="6">
    <location>
        <begin position="1"/>
        <end position="58"/>
    </location>
</feature>
<evidence type="ECO:0000256" key="4">
    <source>
        <dbReference type="ARBA" id="ARBA00022777"/>
    </source>
</evidence>
<dbReference type="Proteomes" id="UP001485043">
    <property type="component" value="Unassembled WGS sequence"/>
</dbReference>
<keyword evidence="2" id="KW-0808">Transferase</keyword>
<reference evidence="8 9" key="1">
    <citation type="journal article" date="2024" name="Nat. Commun.">
        <title>Phylogenomics reveals the evolutionary origins of lichenization in chlorophyte algae.</title>
        <authorList>
            <person name="Puginier C."/>
            <person name="Libourel C."/>
            <person name="Otte J."/>
            <person name="Skaloud P."/>
            <person name="Haon M."/>
            <person name="Grisel S."/>
            <person name="Petersen M."/>
            <person name="Berrin J.G."/>
            <person name="Delaux P.M."/>
            <person name="Dal Grande F."/>
            <person name="Keller J."/>
        </authorList>
    </citation>
    <scope>NUCLEOTIDE SEQUENCE [LARGE SCALE GENOMIC DNA]</scope>
    <source>
        <strain evidence="8 9">SAG 2523</strain>
    </source>
</reference>
<dbReference type="GO" id="GO:0005524">
    <property type="term" value="F:ATP binding"/>
    <property type="evidence" value="ECO:0007669"/>
    <property type="project" value="UniProtKB-KW"/>
</dbReference>
<dbReference type="PROSITE" id="PS51158">
    <property type="entry name" value="ALPHA_KINASE"/>
    <property type="match status" value="1"/>
</dbReference>
<keyword evidence="3" id="KW-0547">Nucleotide-binding</keyword>
<dbReference type="SUPFAM" id="SSF56112">
    <property type="entry name" value="Protein kinase-like (PK-like)"/>
    <property type="match status" value="1"/>
</dbReference>
<dbReference type="InterPro" id="IPR004166">
    <property type="entry name" value="a-kinase_dom"/>
</dbReference>
<dbReference type="AlphaFoldDB" id="A0AAW1T626"/>
<feature type="domain" description="Alpha-type protein kinase" evidence="7">
    <location>
        <begin position="72"/>
        <end position="327"/>
    </location>
</feature>
<keyword evidence="9" id="KW-1185">Reference proteome</keyword>
<keyword evidence="5" id="KW-0067">ATP-binding</keyword>
<evidence type="ECO:0000256" key="6">
    <source>
        <dbReference type="SAM" id="Coils"/>
    </source>
</evidence>
<evidence type="ECO:0000313" key="8">
    <source>
        <dbReference type="EMBL" id="KAK9865009.1"/>
    </source>
</evidence>
<gene>
    <name evidence="8" type="ORF">WJX84_003219</name>
</gene>
<dbReference type="GO" id="GO:0004674">
    <property type="term" value="F:protein serine/threonine kinase activity"/>
    <property type="evidence" value="ECO:0007669"/>
    <property type="project" value="UniProtKB-KW"/>
</dbReference>
<dbReference type="SMART" id="SM00811">
    <property type="entry name" value="Alpha_kinase"/>
    <property type="match status" value="1"/>
</dbReference>
<dbReference type="Pfam" id="PF02816">
    <property type="entry name" value="Alpha_kinase"/>
    <property type="match status" value="1"/>
</dbReference>
<dbReference type="EMBL" id="JALJOV010000293">
    <property type="protein sequence ID" value="KAK9865009.1"/>
    <property type="molecule type" value="Genomic_DNA"/>
</dbReference>
<evidence type="ECO:0000256" key="2">
    <source>
        <dbReference type="ARBA" id="ARBA00022679"/>
    </source>
</evidence>
<dbReference type="InterPro" id="IPR011009">
    <property type="entry name" value="Kinase-like_dom_sf"/>
</dbReference>
<evidence type="ECO:0000256" key="1">
    <source>
        <dbReference type="ARBA" id="ARBA00022527"/>
    </source>
</evidence>
<evidence type="ECO:0000313" key="9">
    <source>
        <dbReference type="Proteomes" id="UP001485043"/>
    </source>
</evidence>
<evidence type="ECO:0000256" key="5">
    <source>
        <dbReference type="ARBA" id="ARBA00022840"/>
    </source>
</evidence>
<evidence type="ECO:0000259" key="7">
    <source>
        <dbReference type="PROSITE" id="PS51158"/>
    </source>
</evidence>
<accession>A0AAW1T626</accession>
<organism evidence="8 9">
    <name type="scientific">Apatococcus fuscideae</name>
    <dbReference type="NCBI Taxonomy" id="2026836"/>
    <lineage>
        <taxon>Eukaryota</taxon>
        <taxon>Viridiplantae</taxon>
        <taxon>Chlorophyta</taxon>
        <taxon>core chlorophytes</taxon>
        <taxon>Trebouxiophyceae</taxon>
        <taxon>Chlorellales</taxon>
        <taxon>Chlorellaceae</taxon>
        <taxon>Apatococcus</taxon>
    </lineage>
</organism>
<sequence>MQRKQKKHELARKLSEQLQRELEIHQELKQAVHMEQSLKDEQATREELQEMVAREESHGRALQMQVYVGCPDWTGSRQNWQPLQAVQKHDYLLDKTDRLERASASHLQLQLFKQPCAFGGMRYATFARMQDGTRLVAKRILKEGRNLERNRKVLEADVRCMCIANRIADGFNQALRQTSLPKCFKEARVTFNVPSIMTVPDDDAACGKAVYLLEPHLPGEWRKWLQNDGSTFPGRDVPALLEAFVHYSYHDSRSDGDVKIRLMVLDLQGNLTQNRGPGPACSCFQLTDPSISTVADDTRFGETNHGIEGIHKFLHGHQCSEGMTRGW</sequence>